<dbReference type="EMBL" id="BFAD01000016">
    <property type="protein sequence ID" value="GBE89597.1"/>
    <property type="molecule type" value="Genomic_DNA"/>
</dbReference>
<protein>
    <recommendedName>
        <fullName evidence="2">ZW10 C-terminal helical domain-containing protein</fullName>
    </recommendedName>
</protein>
<comment type="caution">
    <text evidence="3">The sequence shown here is derived from an EMBL/GenBank/DDBJ whole genome shotgun (WGS) entry which is preliminary data.</text>
</comment>
<dbReference type="AlphaFoldDB" id="A0A401H578"/>
<dbReference type="GO" id="GO:1990423">
    <property type="term" value="C:RZZ complex"/>
    <property type="evidence" value="ECO:0007669"/>
    <property type="project" value="TreeGrafter"/>
</dbReference>
<dbReference type="InterPro" id="IPR046362">
    <property type="entry name" value="Zw10/DSL1_C_sf"/>
</dbReference>
<dbReference type="Proteomes" id="UP000287166">
    <property type="component" value="Unassembled WGS sequence"/>
</dbReference>
<evidence type="ECO:0000259" key="2">
    <source>
        <dbReference type="Pfam" id="PF22766"/>
    </source>
</evidence>
<dbReference type="RefSeq" id="XP_027620510.1">
    <property type="nucleotide sequence ID" value="XM_027764709.1"/>
</dbReference>
<feature type="domain" description="ZW10 C-terminal helical" evidence="2">
    <location>
        <begin position="771"/>
        <end position="914"/>
    </location>
</feature>
<dbReference type="STRING" id="139825.A0A401H578"/>
<accession>A0A401H578</accession>
<dbReference type="PANTHER" id="PTHR12205">
    <property type="entry name" value="CENTROMERE/KINETOCHORE PROTEIN ZW10"/>
    <property type="match status" value="1"/>
</dbReference>
<dbReference type="InterPro" id="IPR055148">
    <property type="entry name" value="ZW10_C_2"/>
</dbReference>
<gene>
    <name evidence="3" type="ORF">SCP_1602600</name>
</gene>
<evidence type="ECO:0000256" key="1">
    <source>
        <dbReference type="SAM" id="MobiDB-lite"/>
    </source>
</evidence>
<reference evidence="3 4" key="1">
    <citation type="journal article" date="2018" name="Sci. Rep.">
        <title>Genome sequence of the cauliflower mushroom Sparassis crispa (Hanabiratake) and its association with beneficial usage.</title>
        <authorList>
            <person name="Kiyama R."/>
            <person name="Furutani Y."/>
            <person name="Kawaguchi K."/>
            <person name="Nakanishi T."/>
        </authorList>
    </citation>
    <scope>NUCLEOTIDE SEQUENCE [LARGE SCALE GENOMIC DNA]</scope>
</reference>
<dbReference type="InParanoid" id="A0A401H578"/>
<feature type="region of interest" description="Disordered" evidence="1">
    <location>
        <begin position="431"/>
        <end position="564"/>
    </location>
</feature>
<sequence>MAFPIPSHLPRRKEPQDVSTKILTKISEATAKSLDAQLASSWVAELDDTITQTKRRIHERMSEDLPALERQMSAAKSIQERLDSLTSNVDLLSSSLSDPESGLIPTLITALTQHASLSQETSDADVKYNALSHLLRCRGDFYNLSQLTHNGKLPQAVGACRDLDRLLGESPSPLGQSAIMLDLKRNCAAMQARTEEQLNDAYTRSIQVSASEIIICPSIQVRQSETILSLASILSALSVASLTAQLTSLRRDLSALYIEHLMKQPVAVVVTSVKDVTGTLEHKLTMFPSPPDSASPTSRLENLSVVLTFLNTHLFPYLPEAELTAFPYSLCKPIKTAVLTHLLVPSLPSSIGKLPNFLNLTRQAVAFEDEYIGLILGDHSGDRDVKAWVSTVGSHYERKRRVEILESARITILHPEDESRTFHVDLTITSEPESTAAPTVPEPPRKAQPQAIEEESEVAWGFEDGPVHNDDTSAGEENGWGFDDELDPEPETEAQPEPPLEPASNGTEAEEYSGDAWGWNDDESSPAGSSTTAADDSPWDDGWNDPPEEKGSPHGTDASAKPAKRLEKFTSKYRMDVDSSPLKSPPLIAPPPPTPVISVAPKQYAPPTVIKESYVVSGRTKELIRLVEDVLAEGAELASSGILSAYYASSGSRAGALILQAAPLTLELYRALYPVSASVELTSSSRRSIRFSNDCLYIGSEIDRIVRNLKGAMCSAKDKLVECKEAMNVLGDSWFEETIGRQNVCTNELLDKAEGFVDTMDQDRFDECEDAVNKTLQRIRQFAQQLKTNLNKSKYYLAIGSAVDAALSRILTDMLALPDITAVESHRLSELCRILNALEGLFVENPDQPSFVVSYVPSWLKFSYLSELLEASIADISYLFEEGALVDFELEELVKLVRALFADTPLRTNTINKLLQGHPVHS</sequence>
<keyword evidence="4" id="KW-1185">Reference proteome</keyword>
<dbReference type="PANTHER" id="PTHR12205:SF0">
    <property type="entry name" value="CENTROMERE_KINETOCHORE PROTEIN ZW10 HOMOLOG"/>
    <property type="match status" value="1"/>
</dbReference>
<dbReference type="Gene3D" id="1.10.357.150">
    <property type="match status" value="1"/>
</dbReference>
<dbReference type="OrthoDB" id="534815at2759"/>
<organism evidence="3 4">
    <name type="scientific">Sparassis crispa</name>
    <dbReference type="NCBI Taxonomy" id="139825"/>
    <lineage>
        <taxon>Eukaryota</taxon>
        <taxon>Fungi</taxon>
        <taxon>Dikarya</taxon>
        <taxon>Basidiomycota</taxon>
        <taxon>Agaricomycotina</taxon>
        <taxon>Agaricomycetes</taxon>
        <taxon>Polyporales</taxon>
        <taxon>Sparassidaceae</taxon>
        <taxon>Sparassis</taxon>
    </lineage>
</organism>
<evidence type="ECO:0000313" key="3">
    <source>
        <dbReference type="EMBL" id="GBE89597.1"/>
    </source>
</evidence>
<dbReference type="GO" id="GO:0007094">
    <property type="term" value="P:mitotic spindle assembly checkpoint signaling"/>
    <property type="evidence" value="ECO:0007669"/>
    <property type="project" value="TreeGrafter"/>
</dbReference>
<name>A0A401H578_9APHY</name>
<dbReference type="GO" id="GO:0005737">
    <property type="term" value="C:cytoplasm"/>
    <property type="evidence" value="ECO:0007669"/>
    <property type="project" value="GOC"/>
</dbReference>
<dbReference type="Pfam" id="PF22766">
    <property type="entry name" value="ZW10_C2"/>
    <property type="match status" value="1"/>
</dbReference>
<evidence type="ECO:0000313" key="4">
    <source>
        <dbReference type="Proteomes" id="UP000287166"/>
    </source>
</evidence>
<feature type="compositionally biased region" description="Acidic residues" evidence="1">
    <location>
        <begin position="482"/>
        <end position="494"/>
    </location>
</feature>
<proteinExistence type="predicted"/>
<dbReference type="GeneID" id="38786514"/>
<dbReference type="GO" id="GO:0006888">
    <property type="term" value="P:endoplasmic reticulum to Golgi vesicle-mediated transport"/>
    <property type="evidence" value="ECO:0007669"/>
    <property type="project" value="TreeGrafter"/>
</dbReference>